<accession>A0A6V7T7P0</accession>
<name>A0A6V7T7P0_PLAVN</name>
<proteinExistence type="predicted"/>
<sequence length="153" mass="18474">MSEGVCKIFLKVDILFKDGKPDLKTINATNKYLRYCPKDVRGAESYRSSTLIDFYNNHIMKSHLFYSFDNEIKKKEDLLYANLEYMNQFYLLFKEICFITLKHSPNYYNASHIKKNYTRRYNKYKRLYDDNLKQPLCMKTNRIISINLLILQF</sequence>
<dbReference type="AlphaFoldDB" id="A0A6V7T7P0"/>
<evidence type="ECO:0000313" key="1">
    <source>
        <dbReference type="EMBL" id="CAD2109218.1"/>
    </source>
</evidence>
<reference evidence="1 2" key="1">
    <citation type="submission" date="2020-08" db="EMBL/GenBank/DDBJ databases">
        <authorList>
            <person name="Ramaprasad A."/>
        </authorList>
    </citation>
    <scope>NUCLEOTIDE SEQUENCE [LARGE SCALE GENOMIC DNA]</scope>
</reference>
<protein>
    <submittedName>
        <fullName evidence="1">CIR protein PIR protein</fullName>
    </submittedName>
</protein>
<dbReference type="EMBL" id="LR865433">
    <property type="protein sequence ID" value="CAD2109218.1"/>
    <property type="molecule type" value="Genomic_DNA"/>
</dbReference>
<gene>
    <name evidence="1" type="ORF">PVSEL_1200180</name>
</gene>
<evidence type="ECO:0000313" key="2">
    <source>
        <dbReference type="Proteomes" id="UP000515697"/>
    </source>
</evidence>
<dbReference type="Proteomes" id="UP000515697">
    <property type="component" value="Chromosome PVSEL_12"/>
</dbReference>
<organism evidence="1 2">
    <name type="scientific">Plasmodium vinckei</name>
    <dbReference type="NCBI Taxonomy" id="5860"/>
    <lineage>
        <taxon>Eukaryota</taxon>
        <taxon>Sar</taxon>
        <taxon>Alveolata</taxon>
        <taxon>Apicomplexa</taxon>
        <taxon>Aconoidasida</taxon>
        <taxon>Haemosporida</taxon>
        <taxon>Plasmodiidae</taxon>
        <taxon>Plasmodium</taxon>
        <taxon>Plasmodium (Vinckeia)</taxon>
    </lineage>
</organism>
<dbReference type="VEuPathDB" id="PlasmoDB:PVSEL_1200180"/>